<evidence type="ECO:0000313" key="1">
    <source>
        <dbReference type="EMBL" id="MBW3092939.1"/>
    </source>
</evidence>
<name>A0ABS6WFV9_9BIFI</name>
<dbReference type="EMBL" id="JAHBBH010000022">
    <property type="protein sequence ID" value="MBW3092939.1"/>
    <property type="molecule type" value="Genomic_DNA"/>
</dbReference>
<dbReference type="Proteomes" id="UP000700815">
    <property type="component" value="Unassembled WGS sequence"/>
</dbReference>
<proteinExistence type="predicted"/>
<sequence>MTNNDESNESFSLSSLTATKRNRLLICEELEHRTKQHLVYARTAALELLGIEIPRMPPHIRRRPIITVIVPSLKRRSHLSNVQYLAWTGPIETRIIARKFECTTPVCTWAHFASVLSLEELIVLGDSMMRRDRRLKRAELVDFQRYIEQAGKFDGVRACRLALRAMKENTDSSMETRVRIVLMKYGLPVPDVNYELHIPNSSRSVFLDMAYPELRIAIEYDGNHHRFSSQQVLRDDKRREDIEAAGWTYVKVTLVDLRNEENEEALAQRIADKMQQALRIPVPVMPRMSMRQVCDGRRLRKRPIWAQASTRPEAKP</sequence>
<keyword evidence="2" id="KW-1185">Reference proteome</keyword>
<accession>A0ABS6WFV9</accession>
<organism evidence="1 2">
    <name type="scientific">Bifidobacterium miconis</name>
    <dbReference type="NCBI Taxonomy" id="2834435"/>
    <lineage>
        <taxon>Bacteria</taxon>
        <taxon>Bacillati</taxon>
        <taxon>Actinomycetota</taxon>
        <taxon>Actinomycetes</taxon>
        <taxon>Bifidobacteriales</taxon>
        <taxon>Bifidobacteriaceae</taxon>
        <taxon>Bifidobacterium</taxon>
    </lineage>
</organism>
<reference evidence="1 2" key="1">
    <citation type="submission" date="2021-05" db="EMBL/GenBank/DDBJ databases">
        <title>Phylogenetic classification of ten novel species belonging to the genus Bifidobacterium comprising B. colchicus sp. nov., B. abeli sp. nov., B. bicoloris sp. nov., B. guerezis sp. nov., B. rosaliae sp. nov., B. santillanensis sp. nov., B. argentati sp. nov., B. amazzoni sp. nov., B. pluviali sp. nov., and B. pinnaculum sp. nov.</title>
        <authorList>
            <person name="Lugli G.A."/>
            <person name="Ruiz Garcia L."/>
            <person name="Margolles A."/>
            <person name="Ventura M."/>
        </authorList>
    </citation>
    <scope>NUCLEOTIDE SEQUENCE [LARGE SCALE GENOMIC DNA]</scope>
    <source>
        <strain evidence="1 2">82T10</strain>
    </source>
</reference>
<evidence type="ECO:0000313" key="2">
    <source>
        <dbReference type="Proteomes" id="UP000700815"/>
    </source>
</evidence>
<protein>
    <recommendedName>
        <fullName evidence="3">DUF559 domain-containing protein</fullName>
    </recommendedName>
</protein>
<evidence type="ECO:0008006" key="3">
    <source>
        <dbReference type="Google" id="ProtNLM"/>
    </source>
</evidence>
<comment type="caution">
    <text evidence="1">The sequence shown here is derived from an EMBL/GenBank/DDBJ whole genome shotgun (WGS) entry which is preliminary data.</text>
</comment>
<gene>
    <name evidence="1" type="ORF">KIH79_08400</name>
</gene>
<dbReference type="RefSeq" id="WP_219058969.1">
    <property type="nucleotide sequence ID" value="NZ_JAHBBH010000022.1"/>
</dbReference>